<proteinExistence type="predicted"/>
<dbReference type="GO" id="GO:0042761">
    <property type="term" value="P:very long-chain fatty acid biosynthetic process"/>
    <property type="evidence" value="ECO:0007669"/>
    <property type="project" value="TreeGrafter"/>
</dbReference>
<organism evidence="11">
    <name type="scientific">Picocystis salinarum</name>
    <dbReference type="NCBI Taxonomy" id="88271"/>
    <lineage>
        <taxon>Eukaryota</taxon>
        <taxon>Viridiplantae</taxon>
        <taxon>Chlorophyta</taxon>
        <taxon>Picocystophyceae</taxon>
        <taxon>Picocystales</taxon>
        <taxon>Picocystaceae</taxon>
        <taxon>Picocystis</taxon>
    </lineage>
</organism>
<evidence type="ECO:0000256" key="3">
    <source>
        <dbReference type="ARBA" id="ARBA00022679"/>
    </source>
</evidence>
<protein>
    <recommendedName>
        <fullName evidence="12">Very-long-chain 3-oxoacyl-CoA synthase</fullName>
    </recommendedName>
</protein>
<sequence>MEDIRRTYAEVDDVISTYVFDGLRMLGCEMGQPDPTTAELPLVKSPTPTVLALLAYITIVVVGLLRAEGNEKKKGKEPSWLRGPVLLHNLFLVGLSTYMALGISWEAYRNRYDVWGNAYDPKQTTIAYFIWVFFVSKLYEFSDTFVMLLKGNTKQVSFLHVYHHGTISIIWWIIAYHAPGGDAYFSAAMNSTVHVFMYLYYFLAAALGKNPKVRSKYLWWGKHLTQLQMFQFFLNLCQAYYILHVKPLYVTFLAQVLFYYMITLLLLFGNFYVQKHLFGRKKPAPAAGQKSRRPPRRPKRA</sequence>
<dbReference type="GO" id="GO:0019367">
    <property type="term" value="P:fatty acid elongation, saturated fatty acid"/>
    <property type="evidence" value="ECO:0007669"/>
    <property type="project" value="TreeGrafter"/>
</dbReference>
<accession>A0A7S3XC01</accession>
<dbReference type="GO" id="GO:0034626">
    <property type="term" value="P:fatty acid elongation, polyunsaturated fatty acid"/>
    <property type="evidence" value="ECO:0007669"/>
    <property type="project" value="TreeGrafter"/>
</dbReference>
<keyword evidence="2" id="KW-0444">Lipid biosynthesis</keyword>
<keyword evidence="3" id="KW-0808">Transferase</keyword>
<feature type="transmembrane region" description="Helical" evidence="10">
    <location>
        <begin position="184"/>
        <end position="203"/>
    </location>
</feature>
<dbReference type="InterPro" id="IPR002076">
    <property type="entry name" value="ELO_fam"/>
</dbReference>
<name>A0A7S3XC01_9CHLO</name>
<keyword evidence="4 10" id="KW-0812">Transmembrane</keyword>
<dbReference type="GO" id="GO:0009922">
    <property type="term" value="F:fatty acid elongase activity"/>
    <property type="evidence" value="ECO:0007669"/>
    <property type="project" value="InterPro"/>
</dbReference>
<comment type="subcellular location">
    <subcellularLocation>
        <location evidence="1">Membrane</location>
        <topology evidence="1">Multi-pass membrane protein</topology>
    </subcellularLocation>
</comment>
<keyword evidence="8 10" id="KW-0472">Membrane</keyword>
<dbReference type="InterPro" id="IPR030457">
    <property type="entry name" value="ELO_CS"/>
</dbReference>
<dbReference type="GO" id="GO:0030148">
    <property type="term" value="P:sphingolipid biosynthetic process"/>
    <property type="evidence" value="ECO:0007669"/>
    <property type="project" value="TreeGrafter"/>
</dbReference>
<evidence type="ECO:0000256" key="4">
    <source>
        <dbReference type="ARBA" id="ARBA00022692"/>
    </source>
</evidence>
<keyword evidence="6 10" id="KW-1133">Transmembrane helix</keyword>
<keyword evidence="7" id="KW-0443">Lipid metabolism</keyword>
<feature type="transmembrane region" description="Helical" evidence="10">
    <location>
        <begin position="47"/>
        <end position="65"/>
    </location>
</feature>
<dbReference type="PANTHER" id="PTHR11157">
    <property type="entry name" value="FATTY ACID ACYL TRANSFERASE-RELATED"/>
    <property type="match status" value="1"/>
</dbReference>
<dbReference type="PROSITE" id="PS01188">
    <property type="entry name" value="ELO"/>
    <property type="match status" value="1"/>
</dbReference>
<dbReference type="EMBL" id="HBIS01003253">
    <property type="protein sequence ID" value="CAE0609112.1"/>
    <property type="molecule type" value="Transcribed_RNA"/>
</dbReference>
<evidence type="ECO:0000256" key="10">
    <source>
        <dbReference type="SAM" id="Phobius"/>
    </source>
</evidence>
<feature type="transmembrane region" description="Helical" evidence="10">
    <location>
        <begin position="125"/>
        <end position="149"/>
    </location>
</feature>
<evidence type="ECO:0000256" key="7">
    <source>
        <dbReference type="ARBA" id="ARBA00023098"/>
    </source>
</evidence>
<evidence type="ECO:0000313" key="11">
    <source>
        <dbReference type="EMBL" id="CAE0609112.1"/>
    </source>
</evidence>
<dbReference type="PANTHER" id="PTHR11157:SF126">
    <property type="entry name" value="ELONGATION OF VERY LONG CHAIN FATTY ACIDS PROTEIN"/>
    <property type="match status" value="1"/>
</dbReference>
<feature type="transmembrane region" description="Helical" evidence="10">
    <location>
        <begin position="161"/>
        <end position="178"/>
    </location>
</feature>
<gene>
    <name evidence="11" type="ORF">PSAL00342_LOCUS2931</name>
</gene>
<dbReference type="GO" id="GO:0034625">
    <property type="term" value="P:fatty acid elongation, monounsaturated fatty acid"/>
    <property type="evidence" value="ECO:0007669"/>
    <property type="project" value="TreeGrafter"/>
</dbReference>
<evidence type="ECO:0008006" key="12">
    <source>
        <dbReference type="Google" id="ProtNLM"/>
    </source>
</evidence>
<dbReference type="GO" id="GO:0005789">
    <property type="term" value="C:endoplasmic reticulum membrane"/>
    <property type="evidence" value="ECO:0007669"/>
    <property type="project" value="TreeGrafter"/>
</dbReference>
<evidence type="ECO:0000256" key="2">
    <source>
        <dbReference type="ARBA" id="ARBA00022516"/>
    </source>
</evidence>
<evidence type="ECO:0000256" key="6">
    <source>
        <dbReference type="ARBA" id="ARBA00022989"/>
    </source>
</evidence>
<dbReference type="Pfam" id="PF01151">
    <property type="entry name" value="ELO"/>
    <property type="match status" value="1"/>
</dbReference>
<keyword evidence="5" id="KW-0276">Fatty acid metabolism</keyword>
<evidence type="ECO:0000256" key="1">
    <source>
        <dbReference type="ARBA" id="ARBA00004141"/>
    </source>
</evidence>
<evidence type="ECO:0000256" key="8">
    <source>
        <dbReference type="ARBA" id="ARBA00023136"/>
    </source>
</evidence>
<reference evidence="11" key="1">
    <citation type="submission" date="2021-01" db="EMBL/GenBank/DDBJ databases">
        <authorList>
            <person name="Corre E."/>
            <person name="Pelletier E."/>
            <person name="Niang G."/>
            <person name="Scheremetjew M."/>
            <person name="Finn R."/>
            <person name="Kale V."/>
            <person name="Holt S."/>
            <person name="Cochrane G."/>
            <person name="Meng A."/>
            <person name="Brown T."/>
            <person name="Cohen L."/>
        </authorList>
    </citation>
    <scope>NUCLEOTIDE SEQUENCE</scope>
    <source>
        <strain evidence="11">CCMP1897</strain>
    </source>
</reference>
<evidence type="ECO:0000256" key="9">
    <source>
        <dbReference type="ARBA" id="ARBA00023160"/>
    </source>
</evidence>
<dbReference type="AlphaFoldDB" id="A0A7S3XC01"/>
<keyword evidence="9" id="KW-0275">Fatty acid biosynthesis</keyword>
<feature type="transmembrane region" description="Helical" evidence="10">
    <location>
        <begin position="249"/>
        <end position="273"/>
    </location>
</feature>
<feature type="transmembrane region" description="Helical" evidence="10">
    <location>
        <begin position="86"/>
        <end position="105"/>
    </location>
</feature>
<evidence type="ECO:0000256" key="5">
    <source>
        <dbReference type="ARBA" id="ARBA00022832"/>
    </source>
</evidence>
<feature type="transmembrane region" description="Helical" evidence="10">
    <location>
        <begin position="224"/>
        <end position="243"/>
    </location>
</feature>